<protein>
    <recommendedName>
        <fullName evidence="3">Nonsense-mediated mRNA decay factor SMG8</fullName>
    </recommendedName>
</protein>
<feature type="compositionally biased region" description="Low complexity" evidence="4">
    <location>
        <begin position="22"/>
        <end position="34"/>
    </location>
</feature>
<evidence type="ECO:0000256" key="2">
    <source>
        <dbReference type="ARBA" id="ARBA00023161"/>
    </source>
</evidence>
<feature type="region of interest" description="Disordered" evidence="4">
    <location>
        <begin position="787"/>
        <end position="821"/>
    </location>
</feature>
<dbReference type="EMBL" id="BDDD01000763">
    <property type="protein sequence ID" value="GAV69949.1"/>
    <property type="molecule type" value="Genomic_DNA"/>
</dbReference>
<dbReference type="InterPro" id="IPR019354">
    <property type="entry name" value="SMG8-like"/>
</dbReference>
<gene>
    <name evidence="5" type="ORF">CFOL_v3_13449</name>
</gene>
<dbReference type="OrthoDB" id="63589at2759"/>
<feature type="compositionally biased region" description="Low complexity" evidence="4">
    <location>
        <begin position="280"/>
        <end position="292"/>
    </location>
</feature>
<dbReference type="Proteomes" id="UP000187406">
    <property type="component" value="Unassembled WGS sequence"/>
</dbReference>
<dbReference type="PANTHER" id="PTHR13091:SF0">
    <property type="entry name" value="NONSENSE-MEDIATED MRNA DECAY FACTOR SMG8"/>
    <property type="match status" value="1"/>
</dbReference>
<feature type="region of interest" description="Disordered" evidence="4">
    <location>
        <begin position="271"/>
        <end position="296"/>
    </location>
</feature>
<dbReference type="InParanoid" id="A0A1Q3BPY2"/>
<dbReference type="Pfam" id="PF10220">
    <property type="entry name" value="Smg8_Smg9"/>
    <property type="match status" value="3"/>
</dbReference>
<feature type="region of interest" description="Disordered" evidence="4">
    <location>
        <begin position="989"/>
        <end position="1008"/>
    </location>
</feature>
<organism evidence="5 6">
    <name type="scientific">Cephalotus follicularis</name>
    <name type="common">Albany pitcher plant</name>
    <dbReference type="NCBI Taxonomy" id="3775"/>
    <lineage>
        <taxon>Eukaryota</taxon>
        <taxon>Viridiplantae</taxon>
        <taxon>Streptophyta</taxon>
        <taxon>Embryophyta</taxon>
        <taxon>Tracheophyta</taxon>
        <taxon>Spermatophyta</taxon>
        <taxon>Magnoliopsida</taxon>
        <taxon>eudicotyledons</taxon>
        <taxon>Gunneridae</taxon>
        <taxon>Pentapetalae</taxon>
        <taxon>rosids</taxon>
        <taxon>fabids</taxon>
        <taxon>Oxalidales</taxon>
        <taxon>Cephalotaceae</taxon>
        <taxon>Cephalotus</taxon>
    </lineage>
</organism>
<keyword evidence="6" id="KW-1185">Reference proteome</keyword>
<feature type="compositionally biased region" description="Low complexity" evidence="4">
    <location>
        <begin position="191"/>
        <end position="223"/>
    </location>
</feature>
<dbReference type="AlphaFoldDB" id="A0A1Q3BPY2"/>
<evidence type="ECO:0000313" key="5">
    <source>
        <dbReference type="EMBL" id="GAV69949.1"/>
    </source>
</evidence>
<dbReference type="GO" id="GO:0000184">
    <property type="term" value="P:nuclear-transcribed mRNA catabolic process, nonsense-mediated decay"/>
    <property type="evidence" value="ECO:0007669"/>
    <property type="project" value="UniProtKB-KW"/>
</dbReference>
<evidence type="ECO:0000256" key="4">
    <source>
        <dbReference type="SAM" id="MobiDB-lite"/>
    </source>
</evidence>
<feature type="region of interest" description="Disordered" evidence="4">
    <location>
        <begin position="1"/>
        <end position="46"/>
    </location>
</feature>
<keyword evidence="2" id="KW-0866">Nonsense-mediated mRNA decay</keyword>
<dbReference type="PANTHER" id="PTHR13091">
    <property type="entry name" value="AMPLIFIED IN BREAST CANCER 2-RELATED"/>
    <property type="match status" value="1"/>
</dbReference>
<sequence length="1206" mass="130360">MDPPNPSSMRVLTRPPTPTSAPTPASTASSALTSTPPPPSQLLPGSGTLDGVVVVGFISRRPEDSAQLMNRVLDSNVFGSGHLDRALSAGNNDKSKDWLKCRRISYYHDEDKGFLYLQFCSTRCPVFVHGSGFDSSVVEDREFGDLQGLLFMFSVCHIIIYIQKGSRFDTQNLKKFRVLQAAKNALGPYVRSRTTPPLPSRTPSFSSSRPWVSATSSNGSSQGRSGGILSRNSSAISLMSGLGSYTSLFPGQCTPATLFVFIDDFSDVSSPSSNVEESTDTSTTNQSSSLNNFARPTVPMKGSGSVVVLARPACKSEGGSRKKLQSSLEGQIRFLIKKCRILSGSESSNAGSRSGGIQSSSPLFSLDASRAVVLLDRSANQRGESLEFATGLVEDVLNAKATSDSLLLESHSQSAVKEDIMSVKEFICRQSDILRGRGGLVANTNSGPAGVGMVAVAAAAAAASAASGKTYTNPELPSLESWLSSSQLILHGVLSGKGGCLGEIEVGKRKSRQRNTVPNQVEGIASRATDPLDIAVSWLDNGRDLNTKFSTLWCEKALPSAKEVYLKDLPACYPTLQHEAHLQKALHAFRSLVRGAAVQLFAKKLEDECTSIWKSGRQLCDAVSLTGKPCMHQRHNVDNGVFLVGPTAKPHSSGYVFLHACACGRSRRLRSDPFNFESANVTYSCFPDCDKLLPAVKLPEVSNIEPITASSWSLIRVGGAKYYEPSKGLLQSGFCGTQKFLLKLTLFLEKQNGVLARAVQQGSGARSSTDPKIEFDADINIGKIGATQTHGGDVQNGVENPSKLLKNSHSDDKRISFGRGLPNITMRKPFSEVVAGSATTDSVFPPLQHRNQTSSASEKLIKMSRARYQSEEQVHETVDIAPQKSHITSSVHKNLNGISSNASTDGDPFLRIGSNVVPVNMNGVEKVKSNPSLKNVIVYVGFEHECPHGHRFLLNQDHLNELGTSLPRHEESKDPHSVQTADCNVADTSKLGKTSGRGKVHQNSAENKGRTVDKLKAMLPNGSQCIDGLMQFSRPVKEKTLVRDLEVGLQSVSFDDGGTALYMLNRNLPIYMNCPLCRLSKVKMDPPKNKFAGTISQLQRIFLVTPPFPVVLATCPVIQFAASCLPPSVPDGEQKLQFRLGCEVILPPDSFLTLKLPFVYGVQLEDGNLHPLGPFERQPELTAWILKGTVIQVMSKGSSIEERYNP</sequence>
<name>A0A1Q3BPY2_CEPFO</name>
<evidence type="ECO:0000313" key="6">
    <source>
        <dbReference type="Proteomes" id="UP000187406"/>
    </source>
</evidence>
<reference evidence="6" key="1">
    <citation type="submission" date="2016-04" db="EMBL/GenBank/DDBJ databases">
        <title>Cephalotus genome sequencing.</title>
        <authorList>
            <person name="Fukushima K."/>
            <person name="Hasebe M."/>
            <person name="Fang X."/>
        </authorList>
    </citation>
    <scope>NUCLEOTIDE SEQUENCE [LARGE SCALE GENOMIC DNA]</scope>
    <source>
        <strain evidence="6">cv. St1</strain>
    </source>
</reference>
<accession>A0A1Q3BPY2</accession>
<comment type="caution">
    <text evidence="5">The sequence shown here is derived from an EMBL/GenBank/DDBJ whole genome shotgun (WGS) entry which is preliminary data.</text>
</comment>
<evidence type="ECO:0000256" key="3">
    <source>
        <dbReference type="ARBA" id="ARBA00029509"/>
    </source>
</evidence>
<evidence type="ECO:0000256" key="1">
    <source>
        <dbReference type="ARBA" id="ARBA00006443"/>
    </source>
</evidence>
<comment type="similarity">
    <text evidence="1">Belongs to the SMG8 family.</text>
</comment>
<proteinExistence type="inferred from homology"/>
<feature type="region of interest" description="Disordered" evidence="4">
    <location>
        <begin position="190"/>
        <end position="227"/>
    </location>
</feature>
<dbReference type="STRING" id="3775.A0A1Q3BPY2"/>